<evidence type="ECO:0000313" key="1">
    <source>
        <dbReference type="EMBL" id="RAK77056.1"/>
    </source>
</evidence>
<keyword evidence="2" id="KW-1185">Reference proteome</keyword>
<dbReference type="RefSeq" id="XP_040801066.1">
    <property type="nucleotide sequence ID" value="XM_040939004.1"/>
</dbReference>
<dbReference type="GeneID" id="63856337"/>
<sequence>MRQHLFCKSTLFGLLPHASINTEVHVFFNIFSLPDKHDLVAIWVFLSRYPPNDRSFQQFAGRATQNRRLLATVEFCHHSAQRDHGGPPSIPASTIHATTAESNYVRRSIVPTRPTSATGLTIGTIAPDLALGKSAVFFPNARSTGNRTQRKISKNMSGVEPITAMLYYLK</sequence>
<accession>A0A8G1VZ74</accession>
<dbReference type="EMBL" id="KZ824645">
    <property type="protein sequence ID" value="RAK77056.1"/>
    <property type="molecule type" value="Genomic_DNA"/>
</dbReference>
<protein>
    <submittedName>
        <fullName evidence="1">Uncharacterized protein</fullName>
    </submittedName>
</protein>
<gene>
    <name evidence="1" type="ORF">BO72DRAFT_119912</name>
</gene>
<name>A0A8G1VZ74_9EURO</name>
<organism evidence="1 2">
    <name type="scientific">Aspergillus fijiensis CBS 313.89</name>
    <dbReference type="NCBI Taxonomy" id="1448319"/>
    <lineage>
        <taxon>Eukaryota</taxon>
        <taxon>Fungi</taxon>
        <taxon>Dikarya</taxon>
        <taxon>Ascomycota</taxon>
        <taxon>Pezizomycotina</taxon>
        <taxon>Eurotiomycetes</taxon>
        <taxon>Eurotiomycetidae</taxon>
        <taxon>Eurotiales</taxon>
        <taxon>Aspergillaceae</taxon>
        <taxon>Aspergillus</taxon>
    </lineage>
</organism>
<evidence type="ECO:0000313" key="2">
    <source>
        <dbReference type="Proteomes" id="UP000249789"/>
    </source>
</evidence>
<dbReference type="VEuPathDB" id="FungiDB:BO72DRAFT_119912"/>
<reference evidence="1 2" key="1">
    <citation type="submission" date="2018-02" db="EMBL/GenBank/DDBJ databases">
        <title>The genomes of Aspergillus section Nigri reveals drivers in fungal speciation.</title>
        <authorList>
            <consortium name="DOE Joint Genome Institute"/>
            <person name="Vesth T.C."/>
            <person name="Nybo J."/>
            <person name="Theobald S."/>
            <person name="Brandl J."/>
            <person name="Frisvad J.C."/>
            <person name="Nielsen K.F."/>
            <person name="Lyhne E.K."/>
            <person name="Kogle M.E."/>
            <person name="Kuo A."/>
            <person name="Riley R."/>
            <person name="Clum A."/>
            <person name="Nolan M."/>
            <person name="Lipzen A."/>
            <person name="Salamov A."/>
            <person name="Henrissat B."/>
            <person name="Wiebenga A."/>
            <person name="De vries R.P."/>
            <person name="Grigoriev I.V."/>
            <person name="Mortensen U.H."/>
            <person name="Andersen M.R."/>
            <person name="Baker S.E."/>
        </authorList>
    </citation>
    <scope>NUCLEOTIDE SEQUENCE [LARGE SCALE GENOMIC DNA]</scope>
    <source>
        <strain evidence="1 2">CBS 313.89</strain>
    </source>
</reference>
<proteinExistence type="predicted"/>
<dbReference type="Proteomes" id="UP000249789">
    <property type="component" value="Unassembled WGS sequence"/>
</dbReference>
<dbReference type="AlphaFoldDB" id="A0A8G1VZ74"/>